<organism evidence="2 3">
    <name type="scientific">Candidatus Nomurabacteria bacterium RIFCSPHIGHO2_01_FULL_39_10</name>
    <dbReference type="NCBI Taxonomy" id="1801733"/>
    <lineage>
        <taxon>Bacteria</taxon>
        <taxon>Candidatus Nomuraibacteriota</taxon>
    </lineage>
</organism>
<feature type="domain" description="SpoVT-AbrB" evidence="1">
    <location>
        <begin position="6"/>
        <end position="51"/>
    </location>
</feature>
<dbReference type="InterPro" id="IPR007159">
    <property type="entry name" value="SpoVT-AbrB_dom"/>
</dbReference>
<protein>
    <recommendedName>
        <fullName evidence="1">SpoVT-AbrB domain-containing protein</fullName>
    </recommendedName>
</protein>
<reference evidence="2 3" key="1">
    <citation type="journal article" date="2016" name="Nat. Commun.">
        <title>Thousands of microbial genomes shed light on interconnected biogeochemical processes in an aquifer system.</title>
        <authorList>
            <person name="Anantharaman K."/>
            <person name="Brown C.T."/>
            <person name="Hug L.A."/>
            <person name="Sharon I."/>
            <person name="Castelle C.J."/>
            <person name="Probst A.J."/>
            <person name="Thomas B.C."/>
            <person name="Singh A."/>
            <person name="Wilkins M.J."/>
            <person name="Karaoz U."/>
            <person name="Brodie E.L."/>
            <person name="Williams K.H."/>
            <person name="Hubbard S.S."/>
            <person name="Banfield J.F."/>
        </authorList>
    </citation>
    <scope>NUCLEOTIDE SEQUENCE [LARGE SCALE GENOMIC DNA]</scope>
</reference>
<dbReference type="Proteomes" id="UP000178700">
    <property type="component" value="Unassembled WGS sequence"/>
</dbReference>
<evidence type="ECO:0000313" key="3">
    <source>
        <dbReference type="Proteomes" id="UP000178700"/>
    </source>
</evidence>
<evidence type="ECO:0000313" key="2">
    <source>
        <dbReference type="EMBL" id="OGI65581.1"/>
    </source>
</evidence>
<dbReference type="Gene3D" id="2.10.260.10">
    <property type="match status" value="1"/>
</dbReference>
<gene>
    <name evidence="2" type="ORF">A2642_04510</name>
</gene>
<comment type="caution">
    <text evidence="2">The sequence shown here is derived from an EMBL/GenBank/DDBJ whole genome shotgun (WGS) entry which is preliminary data.</text>
</comment>
<dbReference type="SUPFAM" id="SSF89447">
    <property type="entry name" value="AbrB/MazE/MraZ-like"/>
    <property type="match status" value="1"/>
</dbReference>
<dbReference type="AlphaFoldDB" id="A0A1F6V775"/>
<name>A0A1F6V775_9BACT</name>
<evidence type="ECO:0000259" key="1">
    <source>
        <dbReference type="SMART" id="SM00966"/>
    </source>
</evidence>
<dbReference type="GO" id="GO:0003677">
    <property type="term" value="F:DNA binding"/>
    <property type="evidence" value="ECO:0007669"/>
    <property type="project" value="InterPro"/>
</dbReference>
<accession>A0A1F6V775</accession>
<dbReference type="EMBL" id="MFTJ01000025">
    <property type="protein sequence ID" value="OGI65581.1"/>
    <property type="molecule type" value="Genomic_DNA"/>
</dbReference>
<sequence>MTSQLVKLGPKGQILINKEYREKMHLRPGNYLKTILTPQGLLLKPFNAKKEMEHIRKIREEISKHLPKNFDSVHAAREVRR</sequence>
<proteinExistence type="predicted"/>
<dbReference type="SMART" id="SM00966">
    <property type="entry name" value="SpoVT_AbrB"/>
    <property type="match status" value="1"/>
</dbReference>
<dbReference type="InterPro" id="IPR037914">
    <property type="entry name" value="SpoVT-AbrB_sf"/>
</dbReference>